<dbReference type="HAMAP" id="MF_00974">
    <property type="entry name" value="DNA_primase_DnaG"/>
    <property type="match status" value="1"/>
</dbReference>
<feature type="domain" description="Toprim" evidence="15">
    <location>
        <begin position="255"/>
        <end position="336"/>
    </location>
</feature>
<dbReference type="InterPro" id="IPR006171">
    <property type="entry name" value="TOPRIM_dom"/>
</dbReference>
<feature type="zinc finger region" description="CHC2-type" evidence="12 14">
    <location>
        <begin position="34"/>
        <end position="58"/>
    </location>
</feature>
<organism evidence="16 17">
    <name type="scientific">Candidatus Amesbacteria bacterium GW2011_GWA2_42_12</name>
    <dbReference type="NCBI Taxonomy" id="1618356"/>
    <lineage>
        <taxon>Bacteria</taxon>
        <taxon>Candidatus Amesiibacteriota</taxon>
    </lineage>
</organism>
<dbReference type="PANTHER" id="PTHR30313:SF2">
    <property type="entry name" value="DNA PRIMASE"/>
    <property type="match status" value="1"/>
</dbReference>
<dbReference type="InterPro" id="IPR013264">
    <property type="entry name" value="DNAG_N"/>
</dbReference>
<dbReference type="InterPro" id="IPR006295">
    <property type="entry name" value="DNA_primase_DnaG"/>
</dbReference>
<dbReference type="PIRSF" id="PIRSF002811">
    <property type="entry name" value="DnaG"/>
    <property type="match status" value="1"/>
</dbReference>
<dbReference type="Gene3D" id="3.40.1360.10">
    <property type="match status" value="1"/>
</dbReference>
<dbReference type="GO" id="GO:0000428">
    <property type="term" value="C:DNA-directed RNA polymerase complex"/>
    <property type="evidence" value="ECO:0007669"/>
    <property type="project" value="UniProtKB-KW"/>
</dbReference>
<protein>
    <recommendedName>
        <fullName evidence="12 13">DNA primase</fullName>
        <ecNumber evidence="12">2.7.7.101</ecNumber>
    </recommendedName>
</protein>
<dbReference type="SUPFAM" id="SSF57783">
    <property type="entry name" value="Zinc beta-ribbon"/>
    <property type="match status" value="1"/>
</dbReference>
<dbReference type="STRING" id="1618356.UU93_C0005G0043"/>
<gene>
    <name evidence="12" type="primary">dnaG</name>
    <name evidence="16" type="ORF">UU93_C0005G0043</name>
</gene>
<keyword evidence="1 12" id="KW-0240">DNA-directed RNA polymerase</keyword>
<dbReference type="Pfam" id="PF08275">
    <property type="entry name" value="DNAG_N"/>
    <property type="match status" value="1"/>
</dbReference>
<dbReference type="PANTHER" id="PTHR30313">
    <property type="entry name" value="DNA PRIMASE"/>
    <property type="match status" value="1"/>
</dbReference>
<evidence type="ECO:0000256" key="11">
    <source>
        <dbReference type="ARBA" id="ARBA00023163"/>
    </source>
</evidence>
<evidence type="ECO:0000256" key="14">
    <source>
        <dbReference type="PIRSR" id="PIRSR002811-1"/>
    </source>
</evidence>
<dbReference type="SUPFAM" id="SSF56731">
    <property type="entry name" value="DNA primase core"/>
    <property type="match status" value="1"/>
</dbReference>
<dbReference type="CDD" id="cd03364">
    <property type="entry name" value="TOPRIM_DnaG_primases"/>
    <property type="match status" value="1"/>
</dbReference>
<evidence type="ECO:0000256" key="8">
    <source>
        <dbReference type="ARBA" id="ARBA00022833"/>
    </source>
</evidence>
<keyword evidence="6 12" id="KW-0479">Metal-binding</keyword>
<keyword evidence="2 12" id="KW-0639">Primosome</keyword>
<dbReference type="GO" id="GO:0008270">
    <property type="term" value="F:zinc ion binding"/>
    <property type="evidence" value="ECO:0007669"/>
    <property type="project" value="UniProtKB-UniRule"/>
</dbReference>
<evidence type="ECO:0000256" key="9">
    <source>
        <dbReference type="ARBA" id="ARBA00022842"/>
    </source>
</evidence>
<dbReference type="InterPro" id="IPR002694">
    <property type="entry name" value="Znf_CHC2"/>
</dbReference>
<comment type="similarity">
    <text evidence="12 13">Belongs to the DnaG primase family.</text>
</comment>
<dbReference type="InterPro" id="IPR036977">
    <property type="entry name" value="DNA_primase_Znf_CHC2"/>
</dbReference>
<evidence type="ECO:0000259" key="15">
    <source>
        <dbReference type="PROSITE" id="PS50880"/>
    </source>
</evidence>
<reference evidence="16 17" key="1">
    <citation type="journal article" date="2015" name="Nature">
        <title>rRNA introns, odd ribosomes, and small enigmatic genomes across a large radiation of phyla.</title>
        <authorList>
            <person name="Brown C.T."/>
            <person name="Hug L.A."/>
            <person name="Thomas B.C."/>
            <person name="Sharon I."/>
            <person name="Castelle C.J."/>
            <person name="Singh A."/>
            <person name="Wilkins M.J."/>
            <person name="Williams K.H."/>
            <person name="Banfield J.F."/>
        </authorList>
    </citation>
    <scope>NUCLEOTIDE SEQUENCE [LARGE SCALE GENOMIC DNA]</scope>
</reference>
<evidence type="ECO:0000256" key="12">
    <source>
        <dbReference type="HAMAP-Rule" id="MF_00974"/>
    </source>
</evidence>
<evidence type="ECO:0000313" key="17">
    <source>
        <dbReference type="Proteomes" id="UP000034160"/>
    </source>
</evidence>
<evidence type="ECO:0000256" key="10">
    <source>
        <dbReference type="ARBA" id="ARBA00023125"/>
    </source>
</evidence>
<dbReference type="GO" id="GO:0005737">
    <property type="term" value="C:cytoplasm"/>
    <property type="evidence" value="ECO:0007669"/>
    <property type="project" value="TreeGrafter"/>
</dbReference>
<dbReference type="InterPro" id="IPR034151">
    <property type="entry name" value="TOPRIM_DnaG_bac"/>
</dbReference>
<dbReference type="EMBL" id="LCCN01000005">
    <property type="protein sequence ID" value="KKS32735.1"/>
    <property type="molecule type" value="Genomic_DNA"/>
</dbReference>
<evidence type="ECO:0000256" key="13">
    <source>
        <dbReference type="PIRNR" id="PIRNR002811"/>
    </source>
</evidence>
<keyword evidence="3 12" id="KW-0808">Transferase</keyword>
<dbReference type="EC" id="2.7.7.101" evidence="12"/>
<keyword evidence="4 12" id="KW-0548">Nucleotidyltransferase</keyword>
<keyword evidence="10 12" id="KW-0238">DNA-binding</keyword>
<dbReference type="GO" id="GO:0006269">
    <property type="term" value="P:DNA replication, synthesis of primer"/>
    <property type="evidence" value="ECO:0007669"/>
    <property type="project" value="UniProtKB-UniRule"/>
</dbReference>
<sequence length="565" mass="64062">MDQIEEIKSKVNIEQLVGQYVVLKKAGRNFKGLCPFHGEKTPSFMVNPELGIYKCFGCGEGGDAFTFLQKIEGMDFSEALSNLAAKVGVVLTSYKPTQGEQLREKIISINSLTASVYHYMLLEHKLGISALKYVQERGITDESIKKFKLGFAPNSWDFLYKFLTIKKKYLPADLQKTGLVVEGKRYDRFRNRIIFPLANPRGQVVGFAGRILPEQESRRAGEQAKYVNTPETEVYHKGELLYGFDVTRAEIKSTETCVVVEGEIDMIASWQAGVKNVVAIKGSALTEKQVELLSRICDTIILGLDADLAGDKAARRGIEIAQKRGMFVKIVSFDGKYKDPGEMAIVDANLWKEAVAKAIGIYDFYISSAVKRYDMSSQGKVRIVRELVPILSEIDDEIMKSTYIQKLSEAIDVRDEDIRAQMVKIPNPKSQVPRLRQGFVGQANPKSQIPRREILEEYVIELALKGGKVDQLISLPVNQLLKTDFWKRVAQELDKDSDPRKLPEELRERTQTLLLKEGEFREKEWETALRELEEVNIHEKIQDSKLKDQEVLELTRRLGELTKGK</sequence>
<dbReference type="InterPro" id="IPR037068">
    <property type="entry name" value="DNA_primase_core_N_sf"/>
</dbReference>
<dbReference type="PROSITE" id="PS50880">
    <property type="entry name" value="TOPRIM"/>
    <property type="match status" value="1"/>
</dbReference>
<dbReference type="Pfam" id="PF10410">
    <property type="entry name" value="DnaB_bind"/>
    <property type="match status" value="1"/>
</dbReference>
<dbReference type="GO" id="GO:1990077">
    <property type="term" value="C:primosome complex"/>
    <property type="evidence" value="ECO:0007669"/>
    <property type="project" value="UniProtKB-KW"/>
</dbReference>
<dbReference type="InterPro" id="IPR050219">
    <property type="entry name" value="DnaG_primase"/>
</dbReference>
<evidence type="ECO:0000256" key="6">
    <source>
        <dbReference type="ARBA" id="ARBA00022723"/>
    </source>
</evidence>
<dbReference type="Proteomes" id="UP000034160">
    <property type="component" value="Unassembled WGS sequence"/>
</dbReference>
<evidence type="ECO:0000256" key="2">
    <source>
        <dbReference type="ARBA" id="ARBA00022515"/>
    </source>
</evidence>
<dbReference type="GO" id="GO:0003899">
    <property type="term" value="F:DNA-directed RNA polymerase activity"/>
    <property type="evidence" value="ECO:0007669"/>
    <property type="project" value="UniProtKB-UniRule"/>
</dbReference>
<dbReference type="Pfam" id="PF13155">
    <property type="entry name" value="Toprim_2"/>
    <property type="match status" value="1"/>
</dbReference>
<keyword evidence="8 12" id="KW-0862">Zinc</keyword>
<dbReference type="Gene3D" id="3.90.980.10">
    <property type="entry name" value="DNA primase, catalytic core, N-terminal domain"/>
    <property type="match status" value="1"/>
</dbReference>
<dbReference type="SMART" id="SM00493">
    <property type="entry name" value="TOPRIM"/>
    <property type="match status" value="1"/>
</dbReference>
<evidence type="ECO:0000256" key="3">
    <source>
        <dbReference type="ARBA" id="ARBA00022679"/>
    </source>
</evidence>
<keyword evidence="11 12" id="KW-0804">Transcription</keyword>
<dbReference type="FunFam" id="3.90.580.10:FF:000001">
    <property type="entry name" value="DNA primase"/>
    <property type="match status" value="1"/>
</dbReference>
<dbReference type="AlphaFoldDB" id="A0A0G0Y7P8"/>
<evidence type="ECO:0000256" key="7">
    <source>
        <dbReference type="ARBA" id="ARBA00022771"/>
    </source>
</evidence>
<dbReference type="PATRIC" id="fig|1618356.3.peg.337"/>
<comment type="subunit">
    <text evidence="12">Monomer. Interacts with DnaB.</text>
</comment>
<evidence type="ECO:0000256" key="1">
    <source>
        <dbReference type="ARBA" id="ARBA00022478"/>
    </source>
</evidence>
<dbReference type="InterPro" id="IPR019475">
    <property type="entry name" value="DNA_primase_DnaB-bd"/>
</dbReference>
<name>A0A0G0Y7P8_9BACT</name>
<dbReference type="InterPro" id="IPR030846">
    <property type="entry name" value="DnaG_bac"/>
</dbReference>
<keyword evidence="9" id="KW-0460">Magnesium</keyword>
<accession>A0A0G0Y7P8</accession>
<comment type="catalytic activity">
    <reaction evidence="12">
        <text>ssDNA + n NTP = ssDNA/pppN(pN)n-1 hybrid + (n-1) diphosphate.</text>
        <dbReference type="EC" id="2.7.7.101"/>
    </reaction>
</comment>
<comment type="cofactor">
    <cofactor evidence="12 13 14">
        <name>Zn(2+)</name>
        <dbReference type="ChEBI" id="CHEBI:29105"/>
    </cofactor>
    <text evidence="12 13 14">Binds 1 zinc ion per monomer.</text>
</comment>
<keyword evidence="7 12" id="KW-0863">Zinc-finger</keyword>
<evidence type="ECO:0000256" key="4">
    <source>
        <dbReference type="ARBA" id="ARBA00022695"/>
    </source>
</evidence>
<evidence type="ECO:0000256" key="5">
    <source>
        <dbReference type="ARBA" id="ARBA00022705"/>
    </source>
</evidence>
<dbReference type="SMART" id="SM00400">
    <property type="entry name" value="ZnF_CHCC"/>
    <property type="match status" value="1"/>
</dbReference>
<keyword evidence="5 12" id="KW-0235">DNA replication</keyword>
<proteinExistence type="inferred from homology"/>
<comment type="caution">
    <text evidence="16">The sequence shown here is derived from an EMBL/GenBank/DDBJ whole genome shotgun (WGS) entry which is preliminary data.</text>
</comment>
<dbReference type="GO" id="GO:0003677">
    <property type="term" value="F:DNA binding"/>
    <property type="evidence" value="ECO:0007669"/>
    <property type="project" value="UniProtKB-KW"/>
</dbReference>
<comment type="function">
    <text evidence="12 13">RNA polymerase that catalyzes the synthesis of short RNA molecules used as primers for DNA polymerase during DNA replication.</text>
</comment>
<evidence type="ECO:0000313" key="16">
    <source>
        <dbReference type="EMBL" id="KKS32735.1"/>
    </source>
</evidence>
<dbReference type="Pfam" id="PF01807">
    <property type="entry name" value="Zn_ribbon_DnaG"/>
    <property type="match status" value="1"/>
</dbReference>
<dbReference type="NCBIfam" id="TIGR01391">
    <property type="entry name" value="dnaG"/>
    <property type="match status" value="1"/>
</dbReference>
<dbReference type="Gene3D" id="3.90.580.10">
    <property type="entry name" value="Zinc finger, CHC2-type domain"/>
    <property type="match status" value="1"/>
</dbReference>
<comment type="domain">
    <text evidence="12">Contains an N-terminal zinc-binding domain, a central core domain that contains the primase activity, and a C-terminal DnaB-binding domain.</text>
</comment>